<sequence length="408" mass="46013">MKSRIEAQNDERLKRRSSAVYKRSVQSLGRLNLNWLSYPKEDGIYSLVLDRSPTSEGKVCLPKDWKRCLNGSSEQASTIRARDEKNRAQLSLGRLNLNWLSYPKEYGICSLVLDRSPTSEGKVCLPKDWKRCLNGSTDNGAKLEPRSSSKSRKEQNKLSCRQKRRRYRVGDQLTMEQSWSLEAARRAGKNRTSSAADKKRRRYRSCSNKNSLKMRTNKLVQANRARSDQRLQNRRGTELKSNKACNALNEMDTKMRGFVVVLVEDCDARASGDSALSFSLSTEWLATTVHRLGVDASGKGGRVGVLQLVVALTQLEVPQESLSWDKLDFFDHTAFVEMPPRRRGRGRGSFRMSLEQQQQLAQQSGRQRFRPRGHQFKKKSGFGSSGSGSSSSSGSRAEFCGFCGGKHP</sequence>
<feature type="compositionally biased region" description="Low complexity" evidence="1">
    <location>
        <begin position="356"/>
        <end position="366"/>
    </location>
</feature>
<proteinExistence type="predicted"/>
<dbReference type="Proteomes" id="UP000250235">
    <property type="component" value="Unassembled WGS sequence"/>
</dbReference>
<feature type="region of interest" description="Disordered" evidence="1">
    <location>
        <begin position="183"/>
        <end position="217"/>
    </location>
</feature>
<keyword evidence="3" id="KW-1185">Reference proteome</keyword>
<feature type="compositionally biased region" description="Basic and acidic residues" evidence="1">
    <location>
        <begin position="141"/>
        <end position="156"/>
    </location>
</feature>
<feature type="region of interest" description="Disordered" evidence="1">
    <location>
        <begin position="340"/>
        <end position="398"/>
    </location>
</feature>
<feature type="region of interest" description="Disordered" evidence="1">
    <location>
        <begin position="136"/>
        <end position="167"/>
    </location>
</feature>
<gene>
    <name evidence="2" type="ORF">F511_25314</name>
</gene>
<reference evidence="2 3" key="1">
    <citation type="journal article" date="2015" name="Proc. Natl. Acad. Sci. U.S.A.">
        <title>The resurrection genome of Boea hygrometrica: A blueprint for survival of dehydration.</title>
        <authorList>
            <person name="Xiao L."/>
            <person name="Yang G."/>
            <person name="Zhang L."/>
            <person name="Yang X."/>
            <person name="Zhao S."/>
            <person name="Ji Z."/>
            <person name="Zhou Q."/>
            <person name="Hu M."/>
            <person name="Wang Y."/>
            <person name="Chen M."/>
            <person name="Xu Y."/>
            <person name="Jin H."/>
            <person name="Xiao X."/>
            <person name="Hu G."/>
            <person name="Bao F."/>
            <person name="Hu Y."/>
            <person name="Wan P."/>
            <person name="Li L."/>
            <person name="Deng X."/>
            <person name="Kuang T."/>
            <person name="Xiang C."/>
            <person name="Zhu J.K."/>
            <person name="Oliver M.J."/>
            <person name="He Y."/>
        </authorList>
    </citation>
    <scope>NUCLEOTIDE SEQUENCE [LARGE SCALE GENOMIC DNA]</scope>
    <source>
        <strain evidence="3">cv. XS01</strain>
    </source>
</reference>
<feature type="compositionally biased region" description="Basic residues" evidence="1">
    <location>
        <begin position="367"/>
        <end position="380"/>
    </location>
</feature>
<dbReference type="EMBL" id="KV015589">
    <property type="protein sequence ID" value="KZV20651.1"/>
    <property type="molecule type" value="Genomic_DNA"/>
</dbReference>
<evidence type="ECO:0000313" key="2">
    <source>
        <dbReference type="EMBL" id="KZV20651.1"/>
    </source>
</evidence>
<evidence type="ECO:0000313" key="3">
    <source>
        <dbReference type="Proteomes" id="UP000250235"/>
    </source>
</evidence>
<protein>
    <submittedName>
        <fullName evidence="2">Uncharacterized protein</fullName>
    </submittedName>
</protein>
<evidence type="ECO:0000256" key="1">
    <source>
        <dbReference type="SAM" id="MobiDB-lite"/>
    </source>
</evidence>
<organism evidence="2 3">
    <name type="scientific">Dorcoceras hygrometricum</name>
    <dbReference type="NCBI Taxonomy" id="472368"/>
    <lineage>
        <taxon>Eukaryota</taxon>
        <taxon>Viridiplantae</taxon>
        <taxon>Streptophyta</taxon>
        <taxon>Embryophyta</taxon>
        <taxon>Tracheophyta</taxon>
        <taxon>Spermatophyta</taxon>
        <taxon>Magnoliopsida</taxon>
        <taxon>eudicotyledons</taxon>
        <taxon>Gunneridae</taxon>
        <taxon>Pentapetalae</taxon>
        <taxon>asterids</taxon>
        <taxon>lamiids</taxon>
        <taxon>Lamiales</taxon>
        <taxon>Gesneriaceae</taxon>
        <taxon>Didymocarpoideae</taxon>
        <taxon>Trichosporeae</taxon>
        <taxon>Loxocarpinae</taxon>
        <taxon>Dorcoceras</taxon>
    </lineage>
</organism>
<name>A0A2Z7AN70_9LAMI</name>
<dbReference type="AlphaFoldDB" id="A0A2Z7AN70"/>
<accession>A0A2Z7AN70</accession>
<feature type="compositionally biased region" description="Polar residues" evidence="1">
    <location>
        <begin position="205"/>
        <end position="217"/>
    </location>
</feature>